<proteinExistence type="predicted"/>
<keyword evidence="1" id="KW-0175">Coiled coil</keyword>
<evidence type="ECO:0000313" key="2">
    <source>
        <dbReference type="EMBL" id="CAD2183431.1"/>
    </source>
</evidence>
<feature type="coiled-coil region" evidence="1">
    <location>
        <begin position="15"/>
        <end position="102"/>
    </location>
</feature>
<evidence type="ECO:0000256" key="1">
    <source>
        <dbReference type="SAM" id="Coils"/>
    </source>
</evidence>
<comment type="caution">
    <text evidence="2">The sequence shown here is derived from an EMBL/GenBank/DDBJ whole genome shotgun (WGS) entry which is preliminary data.</text>
</comment>
<dbReference type="EMBL" id="CAJEWN010000468">
    <property type="protein sequence ID" value="CAD2183431.1"/>
    <property type="molecule type" value="Genomic_DNA"/>
</dbReference>
<gene>
    <name evidence="2" type="ORF">MENT_LOCUS35725</name>
</gene>
<protein>
    <submittedName>
        <fullName evidence="2">Uncharacterized protein</fullName>
    </submittedName>
</protein>
<sequence length="171" mass="20266">MTEEELSTNSDWSFVEKEKNDFENLQKNFVEEKEKTVKLENELKEMNKKIEKINCDNENKIEGMKQNFQKLIEENVRKDDKINSLEEEIQKTNDLCNKKIEDLTIKFNSMYCKCVNFVEIKNKWSEIYDECCSNKCINTNNPIGNCIKGNGFVNIINDENIKYIVGRSKFY</sequence>
<dbReference type="AlphaFoldDB" id="A0A6V7WAP6"/>
<evidence type="ECO:0000313" key="3">
    <source>
        <dbReference type="Proteomes" id="UP000580250"/>
    </source>
</evidence>
<name>A0A6V7WAP6_MELEN</name>
<dbReference type="Proteomes" id="UP000580250">
    <property type="component" value="Unassembled WGS sequence"/>
</dbReference>
<organism evidence="2 3">
    <name type="scientific">Meloidogyne enterolobii</name>
    <name type="common">Root-knot nematode worm</name>
    <name type="synonym">Meloidogyne mayaguensis</name>
    <dbReference type="NCBI Taxonomy" id="390850"/>
    <lineage>
        <taxon>Eukaryota</taxon>
        <taxon>Metazoa</taxon>
        <taxon>Ecdysozoa</taxon>
        <taxon>Nematoda</taxon>
        <taxon>Chromadorea</taxon>
        <taxon>Rhabditida</taxon>
        <taxon>Tylenchina</taxon>
        <taxon>Tylenchomorpha</taxon>
        <taxon>Tylenchoidea</taxon>
        <taxon>Meloidogynidae</taxon>
        <taxon>Meloidogyninae</taxon>
        <taxon>Meloidogyne</taxon>
    </lineage>
</organism>
<accession>A0A6V7WAP6</accession>
<dbReference type="OrthoDB" id="5906212at2759"/>
<reference evidence="2 3" key="1">
    <citation type="submission" date="2020-08" db="EMBL/GenBank/DDBJ databases">
        <authorList>
            <person name="Koutsovoulos G."/>
            <person name="Danchin GJ E."/>
        </authorList>
    </citation>
    <scope>NUCLEOTIDE SEQUENCE [LARGE SCALE GENOMIC DNA]</scope>
</reference>